<sequence>MTTTTRAARMSRLRVLALTEDERYRHGWSVSGGRSTQRCPCCRTSVWAPLPDPPSEVLDVRDPDAIDNYHRQVLDRLTDAVFDHLDHDCPDTREDSR</sequence>
<protein>
    <submittedName>
        <fullName evidence="1">Uncharacterized protein</fullName>
    </submittedName>
</protein>
<dbReference type="Proteomes" id="UP001500804">
    <property type="component" value="Unassembled WGS sequence"/>
</dbReference>
<dbReference type="EMBL" id="BAABJO010000043">
    <property type="protein sequence ID" value="GAA5139198.1"/>
    <property type="molecule type" value="Genomic_DNA"/>
</dbReference>
<proteinExistence type="predicted"/>
<accession>A0ABP9P2I7</accession>
<name>A0ABP9P2I7_9PSEU</name>
<reference evidence="2" key="1">
    <citation type="journal article" date="2019" name="Int. J. Syst. Evol. Microbiol.">
        <title>The Global Catalogue of Microorganisms (GCM) 10K type strain sequencing project: providing services to taxonomists for standard genome sequencing and annotation.</title>
        <authorList>
            <consortium name="The Broad Institute Genomics Platform"/>
            <consortium name="The Broad Institute Genome Sequencing Center for Infectious Disease"/>
            <person name="Wu L."/>
            <person name="Ma J."/>
        </authorList>
    </citation>
    <scope>NUCLEOTIDE SEQUENCE [LARGE SCALE GENOMIC DNA]</scope>
    <source>
        <strain evidence="2">JCM 18302</strain>
    </source>
</reference>
<evidence type="ECO:0000313" key="2">
    <source>
        <dbReference type="Proteomes" id="UP001500804"/>
    </source>
</evidence>
<keyword evidence="2" id="KW-1185">Reference proteome</keyword>
<gene>
    <name evidence="1" type="ORF">GCM10023320_74900</name>
</gene>
<dbReference type="RefSeq" id="WP_345611976.1">
    <property type="nucleotide sequence ID" value="NZ_BAABJO010000043.1"/>
</dbReference>
<comment type="caution">
    <text evidence="1">The sequence shown here is derived from an EMBL/GenBank/DDBJ whole genome shotgun (WGS) entry which is preliminary data.</text>
</comment>
<evidence type="ECO:0000313" key="1">
    <source>
        <dbReference type="EMBL" id="GAA5139198.1"/>
    </source>
</evidence>
<organism evidence="1 2">
    <name type="scientific">Pseudonocardia adelaidensis</name>
    <dbReference type="NCBI Taxonomy" id="648754"/>
    <lineage>
        <taxon>Bacteria</taxon>
        <taxon>Bacillati</taxon>
        <taxon>Actinomycetota</taxon>
        <taxon>Actinomycetes</taxon>
        <taxon>Pseudonocardiales</taxon>
        <taxon>Pseudonocardiaceae</taxon>
        <taxon>Pseudonocardia</taxon>
    </lineage>
</organism>